<proteinExistence type="inferred from homology"/>
<dbReference type="CDD" id="cd05233">
    <property type="entry name" value="SDR_c"/>
    <property type="match status" value="1"/>
</dbReference>
<keyword evidence="2" id="KW-0560">Oxidoreductase</keyword>
<dbReference type="PANTHER" id="PTHR42760:SF132">
    <property type="entry name" value="SHORT-CHAIN DEHYDROGENASE_REDUCTASE FAMILY PROTEIN"/>
    <property type="match status" value="1"/>
</dbReference>
<dbReference type="Pfam" id="PF13561">
    <property type="entry name" value="adh_short_C2"/>
    <property type="match status" value="1"/>
</dbReference>
<dbReference type="KEGG" id="pms:KNP414_07477"/>
<reference evidence="4" key="1">
    <citation type="submission" date="2011-06" db="EMBL/GenBank/DDBJ databases">
        <title>Complete genome sequence of Paenibacillus mucilaginosus KNP414.</title>
        <authorList>
            <person name="Wang J."/>
            <person name="Hu S."/>
            <person name="Hu X."/>
            <person name="Zhang B."/>
            <person name="Dong D."/>
            <person name="Zhang S."/>
            <person name="Zhao K."/>
            <person name="Wu D."/>
        </authorList>
    </citation>
    <scope>NUCLEOTIDE SEQUENCE [LARGE SCALE GENOMIC DNA]</scope>
    <source>
        <strain evidence="4">KNP414</strain>
    </source>
</reference>
<dbReference type="SUPFAM" id="SSF51735">
    <property type="entry name" value="NAD(P)-binding Rossmann-fold domains"/>
    <property type="match status" value="1"/>
</dbReference>
<dbReference type="EMBL" id="CP002869">
    <property type="protein sequence ID" value="AEI45980.1"/>
    <property type="molecule type" value="Genomic_DNA"/>
</dbReference>
<dbReference type="FunFam" id="3.40.50.720:FF:000084">
    <property type="entry name" value="Short-chain dehydrogenase reductase"/>
    <property type="match status" value="1"/>
</dbReference>
<sequence length="272" mass="29467">MTLMNNQPQQANKRLKDRVALVTGGGSGIGRAAAIRMAEQGAKVVILGRDKEELLEVEKHIKDQGGEACSLKADISIPEQMEKSLKDAADKWGRLDIVFANAGINGVLTSIEAMEVKEWQQVVDINLKGTFLTVKYAIPYLKENGGSIIITSSINGNRVFSNFGFSAYSTTKAGQVAFMKMAALELAKFKIRVNAICPGAISTNIDENTKRKPEVEEIRIPIEFPEGDQPLKQASGSSEQVADLVLFLASNESSHITGTEIYIDGAESLLHG</sequence>
<name>F8F7H1_PAEMK</name>
<dbReference type="GO" id="GO:0008206">
    <property type="term" value="P:bile acid metabolic process"/>
    <property type="evidence" value="ECO:0007669"/>
    <property type="project" value="UniProtKB-ARBA"/>
</dbReference>
<dbReference type="HOGENOM" id="CLU_010194_1_0_9"/>
<dbReference type="InterPro" id="IPR002347">
    <property type="entry name" value="SDR_fam"/>
</dbReference>
<evidence type="ECO:0000313" key="4">
    <source>
        <dbReference type="Proteomes" id="UP000006620"/>
    </source>
</evidence>
<evidence type="ECO:0000256" key="1">
    <source>
        <dbReference type="ARBA" id="ARBA00006484"/>
    </source>
</evidence>
<evidence type="ECO:0000313" key="3">
    <source>
        <dbReference type="EMBL" id="AEI45980.1"/>
    </source>
</evidence>
<dbReference type="AlphaFoldDB" id="F8F7H1"/>
<reference evidence="3 4" key="2">
    <citation type="journal article" date="2013" name="Genome Announc.">
        <title>Genome Sequence of Growth-Improving Paenibacillus mucilaginosus Strain KNP414.</title>
        <authorList>
            <person name="Lu J.J."/>
            <person name="Wang J.F."/>
            <person name="Hu X.F."/>
        </authorList>
    </citation>
    <scope>NUCLEOTIDE SEQUENCE [LARGE SCALE GENOMIC DNA]</scope>
    <source>
        <strain evidence="3 4">KNP414</strain>
    </source>
</reference>
<dbReference type="GO" id="GO:0016616">
    <property type="term" value="F:oxidoreductase activity, acting on the CH-OH group of donors, NAD or NADP as acceptor"/>
    <property type="evidence" value="ECO:0007669"/>
    <property type="project" value="TreeGrafter"/>
</dbReference>
<dbReference type="NCBIfam" id="NF004203">
    <property type="entry name" value="PRK05653.2-4"/>
    <property type="match status" value="1"/>
</dbReference>
<dbReference type="RefSeq" id="WP_013921121.1">
    <property type="nucleotide sequence ID" value="NC_015690.1"/>
</dbReference>
<comment type="similarity">
    <text evidence="1">Belongs to the short-chain dehydrogenases/reductases (SDR) family.</text>
</comment>
<dbReference type="PANTHER" id="PTHR42760">
    <property type="entry name" value="SHORT-CHAIN DEHYDROGENASES/REDUCTASES FAMILY MEMBER"/>
    <property type="match status" value="1"/>
</dbReference>
<protein>
    <submittedName>
        <fullName evidence="3">Short-chain dehydrogenase/reductase SDR</fullName>
    </submittedName>
</protein>
<dbReference type="InterPro" id="IPR036291">
    <property type="entry name" value="NAD(P)-bd_dom_sf"/>
</dbReference>
<dbReference type="PRINTS" id="PR00080">
    <property type="entry name" value="SDRFAMILY"/>
</dbReference>
<gene>
    <name evidence="3" type="ordered locus">KNP414_07477</name>
</gene>
<organism evidence="3 4">
    <name type="scientific">Paenibacillus mucilaginosus (strain KNP414)</name>
    <dbReference type="NCBI Taxonomy" id="1036673"/>
    <lineage>
        <taxon>Bacteria</taxon>
        <taxon>Bacillati</taxon>
        <taxon>Bacillota</taxon>
        <taxon>Bacilli</taxon>
        <taxon>Bacillales</taxon>
        <taxon>Paenibacillaceae</taxon>
        <taxon>Paenibacillus</taxon>
    </lineage>
</organism>
<accession>F8F7H1</accession>
<dbReference type="Proteomes" id="UP000006620">
    <property type="component" value="Chromosome"/>
</dbReference>
<evidence type="ECO:0000256" key="2">
    <source>
        <dbReference type="ARBA" id="ARBA00023002"/>
    </source>
</evidence>
<dbReference type="PATRIC" id="fig|1036673.3.peg.6980"/>
<dbReference type="PRINTS" id="PR00081">
    <property type="entry name" value="GDHRDH"/>
</dbReference>
<dbReference type="Gene3D" id="3.40.50.720">
    <property type="entry name" value="NAD(P)-binding Rossmann-like Domain"/>
    <property type="match status" value="1"/>
</dbReference>